<accession>A0ABT4CJ84</accession>
<name>A0ABT4CJ84_9CLOT</name>
<evidence type="ECO:0000256" key="1">
    <source>
        <dbReference type="SAM" id="Phobius"/>
    </source>
</evidence>
<keyword evidence="1" id="KW-0812">Transmembrane</keyword>
<organism evidence="2 3">
    <name type="scientific">Clostridium ganghwense</name>
    <dbReference type="NCBI Taxonomy" id="312089"/>
    <lineage>
        <taxon>Bacteria</taxon>
        <taxon>Bacillati</taxon>
        <taxon>Bacillota</taxon>
        <taxon>Clostridia</taxon>
        <taxon>Eubacteriales</taxon>
        <taxon>Clostridiaceae</taxon>
        <taxon>Clostridium</taxon>
    </lineage>
</organism>
<keyword evidence="1" id="KW-1133">Transmembrane helix</keyword>
<gene>
    <name evidence="2" type="ORF">OXH55_00445</name>
</gene>
<dbReference type="RefSeq" id="WP_268047438.1">
    <property type="nucleotide sequence ID" value="NZ_JAPQES010000001.1"/>
</dbReference>
<evidence type="ECO:0008006" key="4">
    <source>
        <dbReference type="Google" id="ProtNLM"/>
    </source>
</evidence>
<dbReference type="EMBL" id="JAPQES010000001">
    <property type="protein sequence ID" value="MCY6369113.1"/>
    <property type="molecule type" value="Genomic_DNA"/>
</dbReference>
<comment type="caution">
    <text evidence="2">The sequence shown here is derived from an EMBL/GenBank/DDBJ whole genome shotgun (WGS) entry which is preliminary data.</text>
</comment>
<evidence type="ECO:0000313" key="2">
    <source>
        <dbReference type="EMBL" id="MCY6369113.1"/>
    </source>
</evidence>
<keyword evidence="1" id="KW-0472">Membrane</keyword>
<reference evidence="2" key="1">
    <citation type="submission" date="2022-12" db="EMBL/GenBank/DDBJ databases">
        <authorList>
            <person name="Wang J."/>
        </authorList>
    </citation>
    <scope>NUCLEOTIDE SEQUENCE</scope>
    <source>
        <strain evidence="2">HY-42-06</strain>
    </source>
</reference>
<keyword evidence="3" id="KW-1185">Reference proteome</keyword>
<dbReference type="Proteomes" id="UP001079657">
    <property type="component" value="Unassembled WGS sequence"/>
</dbReference>
<protein>
    <recommendedName>
        <fullName evidence="4">Lipoprotein</fullName>
    </recommendedName>
</protein>
<feature type="transmembrane region" description="Helical" evidence="1">
    <location>
        <begin position="12"/>
        <end position="35"/>
    </location>
</feature>
<proteinExistence type="predicted"/>
<sequence length="203" mass="23946">MFLLQIIPEKYISTIFSTAAIITGSLVGGLCSWIITKHSTKDNRRYDYNEKINKICENINIIRLDICNAIFQSIRTLKYFNNENSVNKYPIPINKDYSKVVASLTNKFELKEMSYIYQLYGIIETLNTHIKDLHYDDKQGCELIKQDCELFLKKLYGENFIKIIEIDIEETTYQELYDNELIKIDYREVLKKLDKNTCTKGYK</sequence>
<evidence type="ECO:0000313" key="3">
    <source>
        <dbReference type="Proteomes" id="UP001079657"/>
    </source>
</evidence>